<organism evidence="2 3">
    <name type="scientific">Undibacterium terreum</name>
    <dbReference type="NCBI Taxonomy" id="1224302"/>
    <lineage>
        <taxon>Bacteria</taxon>
        <taxon>Pseudomonadati</taxon>
        <taxon>Pseudomonadota</taxon>
        <taxon>Betaproteobacteria</taxon>
        <taxon>Burkholderiales</taxon>
        <taxon>Oxalobacteraceae</taxon>
        <taxon>Undibacterium</taxon>
    </lineage>
</organism>
<feature type="transmembrane region" description="Helical" evidence="1">
    <location>
        <begin position="12"/>
        <end position="36"/>
    </location>
</feature>
<dbReference type="Proteomes" id="UP000637423">
    <property type="component" value="Unassembled WGS sequence"/>
</dbReference>
<keyword evidence="1" id="KW-1133">Transmembrane helix</keyword>
<name>A0A916XFJ8_9BURK</name>
<dbReference type="RefSeq" id="WP_188565233.1">
    <property type="nucleotide sequence ID" value="NZ_BMED01000001.1"/>
</dbReference>
<accession>A0A916XFJ8</accession>
<comment type="caution">
    <text evidence="2">The sequence shown here is derived from an EMBL/GenBank/DDBJ whole genome shotgun (WGS) entry which is preliminary data.</text>
</comment>
<proteinExistence type="predicted"/>
<dbReference type="EMBL" id="BMED01000001">
    <property type="protein sequence ID" value="GGC68462.1"/>
    <property type="molecule type" value="Genomic_DNA"/>
</dbReference>
<evidence type="ECO:0000313" key="3">
    <source>
        <dbReference type="Proteomes" id="UP000637423"/>
    </source>
</evidence>
<evidence type="ECO:0000256" key="1">
    <source>
        <dbReference type="SAM" id="Phobius"/>
    </source>
</evidence>
<evidence type="ECO:0000313" key="2">
    <source>
        <dbReference type="EMBL" id="GGC68462.1"/>
    </source>
</evidence>
<reference evidence="2" key="1">
    <citation type="journal article" date="2014" name="Int. J. Syst. Evol. Microbiol.">
        <title>Complete genome sequence of Corynebacterium casei LMG S-19264T (=DSM 44701T), isolated from a smear-ripened cheese.</title>
        <authorList>
            <consortium name="US DOE Joint Genome Institute (JGI-PGF)"/>
            <person name="Walter F."/>
            <person name="Albersmeier A."/>
            <person name="Kalinowski J."/>
            <person name="Ruckert C."/>
        </authorList>
    </citation>
    <scope>NUCLEOTIDE SEQUENCE</scope>
    <source>
        <strain evidence="2">CGMCC 1.10998</strain>
    </source>
</reference>
<gene>
    <name evidence="2" type="ORF">GCM10011396_14370</name>
</gene>
<dbReference type="AlphaFoldDB" id="A0A916XFJ8"/>
<sequence length="345" mass="37995">MNFVFLDVAIGLGTIFFLVAMFCAGVQEVIAGYLNLRGKTLWEGIQSILIAGDMKLGNTPAKAVVSSEDPGNKIAQDMLMHPLIRGQVPDKFGIRDLFQWLFSSRQPTANSGDTKPSYLKSATFAITLLDTVRKTYKNTNGNPTDLSQAIANMPDSELKTTLQSFITKAGGDMDKAQKAIEAWFDEAMDRVSGWYKRRTQALLFLIGLTVAVIFNVDSIQIFKQLWREPTVREMMVKQADNITSTAILQDNSLQDMDLVAQSQKMLNALPPSLPMGWPAAAWSEKNAAPKTDWQWLCDALLLVVGWLITASAATMGAPFWFDLISKLLPLRSGGKPASGEAKPKQ</sequence>
<keyword evidence="3" id="KW-1185">Reference proteome</keyword>
<reference evidence="2" key="2">
    <citation type="submission" date="2020-09" db="EMBL/GenBank/DDBJ databases">
        <authorList>
            <person name="Sun Q."/>
            <person name="Zhou Y."/>
        </authorList>
    </citation>
    <scope>NUCLEOTIDE SEQUENCE</scope>
    <source>
        <strain evidence="2">CGMCC 1.10998</strain>
    </source>
</reference>
<keyword evidence="1" id="KW-0472">Membrane</keyword>
<feature type="transmembrane region" description="Helical" evidence="1">
    <location>
        <begin position="299"/>
        <end position="321"/>
    </location>
</feature>
<protein>
    <submittedName>
        <fullName evidence="2">Uncharacterized protein</fullName>
    </submittedName>
</protein>
<keyword evidence="1" id="KW-0812">Transmembrane</keyword>
<feature type="transmembrane region" description="Helical" evidence="1">
    <location>
        <begin position="202"/>
        <end position="222"/>
    </location>
</feature>